<keyword evidence="1" id="KW-0472">Membrane</keyword>
<reference evidence="2 3" key="1">
    <citation type="submission" date="2023-07" db="EMBL/GenBank/DDBJ databases">
        <title>Sorghum-associated microbial communities from plants grown in Nebraska, USA.</title>
        <authorList>
            <person name="Schachtman D."/>
        </authorList>
    </citation>
    <scope>NUCLEOTIDE SEQUENCE [LARGE SCALE GENOMIC DNA]</scope>
    <source>
        <strain evidence="2 3">CC60</strain>
    </source>
</reference>
<keyword evidence="1" id="KW-0812">Transmembrane</keyword>
<dbReference type="InterPro" id="IPR012902">
    <property type="entry name" value="N_methyl_site"/>
</dbReference>
<dbReference type="Pfam" id="PF07963">
    <property type="entry name" value="N_methyl"/>
    <property type="match status" value="1"/>
</dbReference>
<feature type="transmembrane region" description="Helical" evidence="1">
    <location>
        <begin position="12"/>
        <end position="38"/>
    </location>
</feature>
<dbReference type="EMBL" id="JAUSSK010000005">
    <property type="protein sequence ID" value="MDQ0011208.1"/>
    <property type="molecule type" value="Genomic_DNA"/>
</dbReference>
<name>A0ABT9T1Q7_9GAMM</name>
<evidence type="ECO:0000313" key="3">
    <source>
        <dbReference type="Proteomes" id="UP001237737"/>
    </source>
</evidence>
<proteinExistence type="predicted"/>
<protein>
    <submittedName>
        <fullName evidence="2">Type IV pilus assembly protein PilV</fullName>
    </submittedName>
</protein>
<keyword evidence="1" id="KW-1133">Transmembrane helix</keyword>
<comment type="caution">
    <text evidence="2">The sequence shown here is derived from an EMBL/GenBank/DDBJ whole genome shotgun (WGS) entry which is preliminary data.</text>
</comment>
<dbReference type="Proteomes" id="UP001237737">
    <property type="component" value="Unassembled WGS sequence"/>
</dbReference>
<keyword evidence="3" id="KW-1185">Reference proteome</keyword>
<gene>
    <name evidence="2" type="ORF">J2T07_003418</name>
</gene>
<organism evidence="2 3">
    <name type="scientific">Luteibacter jiangsuensis</name>
    <dbReference type="NCBI Taxonomy" id="637577"/>
    <lineage>
        <taxon>Bacteria</taxon>
        <taxon>Pseudomonadati</taxon>
        <taxon>Pseudomonadota</taxon>
        <taxon>Gammaproteobacteria</taxon>
        <taxon>Lysobacterales</taxon>
        <taxon>Rhodanobacteraceae</taxon>
        <taxon>Luteibacter</taxon>
    </lineage>
</organism>
<dbReference type="RefSeq" id="WP_306851497.1">
    <property type="nucleotide sequence ID" value="NZ_JAUSSK010000005.1"/>
</dbReference>
<dbReference type="NCBIfam" id="TIGR02523">
    <property type="entry name" value="type_IV_pilV"/>
    <property type="match status" value="1"/>
</dbReference>
<evidence type="ECO:0000256" key="1">
    <source>
        <dbReference type="SAM" id="Phobius"/>
    </source>
</evidence>
<evidence type="ECO:0000313" key="2">
    <source>
        <dbReference type="EMBL" id="MDQ0011208.1"/>
    </source>
</evidence>
<accession>A0ABT9T1Q7</accession>
<dbReference type="InterPro" id="IPR013362">
    <property type="entry name" value="Pilus_4_PilV"/>
</dbReference>
<sequence>MASIRSRRALRGVSLIEVLMAVLIFSIGLIGLAGLLIISTRSNQSAFVRTQVTFLANSMADRMRANPYGLWKDDYSATYPFTTGTMPKCDATTPCSPDDIALRDKLLWTAQLQAFLPGLGPSSIACTKAGDLSYDPTAQIGLRPPFGGTCTMTITWAERGIGGGTDDNVDDGNLQSFTWVFEP</sequence>
<dbReference type="NCBIfam" id="TIGR02532">
    <property type="entry name" value="IV_pilin_GFxxxE"/>
    <property type="match status" value="1"/>
</dbReference>